<comment type="caution">
    <text evidence="1">The sequence shown here is derived from an EMBL/GenBank/DDBJ whole genome shotgun (WGS) entry which is preliminary data.</text>
</comment>
<keyword evidence="2" id="KW-1185">Reference proteome</keyword>
<accession>A0AAV4NU93</accession>
<dbReference type="AlphaFoldDB" id="A0AAV4NU93"/>
<dbReference type="EMBL" id="BPLR01021210">
    <property type="protein sequence ID" value="GIX87164.1"/>
    <property type="molecule type" value="Genomic_DNA"/>
</dbReference>
<gene>
    <name evidence="1" type="ORF">CEXT_102251</name>
</gene>
<sequence length="98" mass="11008">MFPTSGMDRCSYNFACCDKGWSIPSLSLGVGRRITLRRAEREPASYSFGKDLFQRRGGSFETYVLVAQEKWALASMQEDTDSIPLVACSTITDLKRLD</sequence>
<reference evidence="1 2" key="1">
    <citation type="submission" date="2021-06" db="EMBL/GenBank/DDBJ databases">
        <title>Caerostris extrusa draft genome.</title>
        <authorList>
            <person name="Kono N."/>
            <person name="Arakawa K."/>
        </authorList>
    </citation>
    <scope>NUCLEOTIDE SEQUENCE [LARGE SCALE GENOMIC DNA]</scope>
</reference>
<dbReference type="Proteomes" id="UP001054945">
    <property type="component" value="Unassembled WGS sequence"/>
</dbReference>
<protein>
    <submittedName>
        <fullName evidence="1">Uncharacterized protein</fullName>
    </submittedName>
</protein>
<name>A0AAV4NU93_CAEEX</name>
<proteinExistence type="predicted"/>
<evidence type="ECO:0000313" key="2">
    <source>
        <dbReference type="Proteomes" id="UP001054945"/>
    </source>
</evidence>
<evidence type="ECO:0000313" key="1">
    <source>
        <dbReference type="EMBL" id="GIX87164.1"/>
    </source>
</evidence>
<organism evidence="1 2">
    <name type="scientific">Caerostris extrusa</name>
    <name type="common">Bark spider</name>
    <name type="synonym">Caerostris bankana</name>
    <dbReference type="NCBI Taxonomy" id="172846"/>
    <lineage>
        <taxon>Eukaryota</taxon>
        <taxon>Metazoa</taxon>
        <taxon>Ecdysozoa</taxon>
        <taxon>Arthropoda</taxon>
        <taxon>Chelicerata</taxon>
        <taxon>Arachnida</taxon>
        <taxon>Araneae</taxon>
        <taxon>Araneomorphae</taxon>
        <taxon>Entelegynae</taxon>
        <taxon>Araneoidea</taxon>
        <taxon>Araneidae</taxon>
        <taxon>Caerostris</taxon>
    </lineage>
</organism>